<comment type="caution">
    <text evidence="1">The sequence shown here is derived from an EMBL/GenBank/DDBJ whole genome shotgun (WGS) entry which is preliminary data.</text>
</comment>
<sequence length="50" mass="5581">MHGNIIGSFACADFGIGGLTPLTLDDIATRYNELVRYSHFDPTWNSEKVH</sequence>
<gene>
    <name evidence="1" type="ORF">KDK_41870</name>
</gene>
<organism evidence="1 2">
    <name type="scientific">Dictyobacter kobayashii</name>
    <dbReference type="NCBI Taxonomy" id="2014872"/>
    <lineage>
        <taxon>Bacteria</taxon>
        <taxon>Bacillati</taxon>
        <taxon>Chloroflexota</taxon>
        <taxon>Ktedonobacteria</taxon>
        <taxon>Ktedonobacterales</taxon>
        <taxon>Dictyobacteraceae</taxon>
        <taxon>Dictyobacter</taxon>
    </lineage>
</organism>
<dbReference type="Proteomes" id="UP000287188">
    <property type="component" value="Unassembled WGS sequence"/>
</dbReference>
<protein>
    <submittedName>
        <fullName evidence="1">Uncharacterized protein</fullName>
    </submittedName>
</protein>
<evidence type="ECO:0000313" key="1">
    <source>
        <dbReference type="EMBL" id="GCE20387.1"/>
    </source>
</evidence>
<reference evidence="2" key="1">
    <citation type="submission" date="2018-12" db="EMBL/GenBank/DDBJ databases">
        <title>Tengunoibacter tsumagoiensis gen. nov., sp. nov., Dictyobacter kobayashii sp. nov., D. alpinus sp. nov., and D. joshuensis sp. nov. and description of Dictyobacteraceae fam. nov. within the order Ktedonobacterales isolated from Tengu-no-mugimeshi.</title>
        <authorList>
            <person name="Wang C.M."/>
            <person name="Zheng Y."/>
            <person name="Sakai Y."/>
            <person name="Toyoda A."/>
            <person name="Minakuchi Y."/>
            <person name="Abe K."/>
            <person name="Yokota A."/>
            <person name="Yabe S."/>
        </authorList>
    </citation>
    <scope>NUCLEOTIDE SEQUENCE [LARGE SCALE GENOMIC DNA]</scope>
    <source>
        <strain evidence="2">Uno11</strain>
    </source>
</reference>
<keyword evidence="2" id="KW-1185">Reference proteome</keyword>
<proteinExistence type="predicted"/>
<evidence type="ECO:0000313" key="2">
    <source>
        <dbReference type="Proteomes" id="UP000287188"/>
    </source>
</evidence>
<name>A0A402AMM1_9CHLR</name>
<dbReference type="AlphaFoldDB" id="A0A402AMM1"/>
<accession>A0A402AMM1</accession>
<dbReference type="EMBL" id="BIFS01000001">
    <property type="protein sequence ID" value="GCE20387.1"/>
    <property type="molecule type" value="Genomic_DNA"/>
</dbReference>